<evidence type="ECO:0000256" key="3">
    <source>
        <dbReference type="ARBA" id="ARBA00023002"/>
    </source>
</evidence>
<dbReference type="PRINTS" id="PR00081">
    <property type="entry name" value="GDHRDH"/>
</dbReference>
<dbReference type="GO" id="GO:0016491">
    <property type="term" value="F:oxidoreductase activity"/>
    <property type="evidence" value="ECO:0007669"/>
    <property type="project" value="UniProtKB-KW"/>
</dbReference>
<dbReference type="AlphaFoldDB" id="A0A1R3RUG0"/>
<dbReference type="Proteomes" id="UP000188318">
    <property type="component" value="Unassembled WGS sequence"/>
</dbReference>
<proteinExistence type="inferred from homology"/>
<dbReference type="GO" id="GO:0005737">
    <property type="term" value="C:cytoplasm"/>
    <property type="evidence" value="ECO:0007669"/>
    <property type="project" value="TreeGrafter"/>
</dbReference>
<comment type="similarity">
    <text evidence="1">Belongs to the short-chain dehydrogenases/reductases (SDR) family.</text>
</comment>
<keyword evidence="3" id="KW-0560">Oxidoreductase</keyword>
<evidence type="ECO:0000256" key="2">
    <source>
        <dbReference type="ARBA" id="ARBA00022857"/>
    </source>
</evidence>
<keyword evidence="2" id="KW-0521">NADP</keyword>
<dbReference type="Pfam" id="PF00106">
    <property type="entry name" value="adh_short"/>
    <property type="match status" value="1"/>
</dbReference>
<evidence type="ECO:0000256" key="1">
    <source>
        <dbReference type="ARBA" id="ARBA00006484"/>
    </source>
</evidence>
<dbReference type="OMA" id="IEAENEW"/>
<reference evidence="5" key="1">
    <citation type="journal article" date="2017" name="Genome Biol.">
        <title>Comparative genomics reveals high biological diversity and specific adaptations in the industrially and medically important fungal genus Aspergillus.</title>
        <authorList>
            <person name="de Vries R.P."/>
            <person name="Riley R."/>
            <person name="Wiebenga A."/>
            <person name="Aguilar-Osorio G."/>
            <person name="Amillis S."/>
            <person name="Uchima C.A."/>
            <person name="Anderluh G."/>
            <person name="Asadollahi M."/>
            <person name="Askin M."/>
            <person name="Barry K."/>
            <person name="Battaglia E."/>
            <person name="Bayram O."/>
            <person name="Benocci T."/>
            <person name="Braus-Stromeyer S.A."/>
            <person name="Caldana C."/>
            <person name="Canovas D."/>
            <person name="Cerqueira G.C."/>
            <person name="Chen F."/>
            <person name="Chen W."/>
            <person name="Choi C."/>
            <person name="Clum A."/>
            <person name="Dos Santos R.A."/>
            <person name="Damasio A.R."/>
            <person name="Diallinas G."/>
            <person name="Emri T."/>
            <person name="Fekete E."/>
            <person name="Flipphi M."/>
            <person name="Freyberg S."/>
            <person name="Gallo A."/>
            <person name="Gournas C."/>
            <person name="Habgood R."/>
            <person name="Hainaut M."/>
            <person name="Harispe M.L."/>
            <person name="Henrissat B."/>
            <person name="Hilden K.S."/>
            <person name="Hope R."/>
            <person name="Hossain A."/>
            <person name="Karabika E."/>
            <person name="Karaffa L."/>
            <person name="Karanyi Z."/>
            <person name="Krasevec N."/>
            <person name="Kuo A."/>
            <person name="Kusch H."/>
            <person name="LaButti K."/>
            <person name="Lagendijk E.L."/>
            <person name="Lapidus A."/>
            <person name="Levasseur A."/>
            <person name="Lindquist E."/>
            <person name="Lipzen A."/>
            <person name="Logrieco A.F."/>
            <person name="MacCabe A."/>
            <person name="Maekelae M.R."/>
            <person name="Malavazi I."/>
            <person name="Melin P."/>
            <person name="Meyer V."/>
            <person name="Mielnichuk N."/>
            <person name="Miskei M."/>
            <person name="Molnar A.P."/>
            <person name="Mule G."/>
            <person name="Ngan C.Y."/>
            <person name="Orejas M."/>
            <person name="Orosz E."/>
            <person name="Ouedraogo J.P."/>
            <person name="Overkamp K.M."/>
            <person name="Park H.-S."/>
            <person name="Perrone G."/>
            <person name="Piumi F."/>
            <person name="Punt P.J."/>
            <person name="Ram A.F."/>
            <person name="Ramon A."/>
            <person name="Rauscher S."/>
            <person name="Record E."/>
            <person name="Riano-Pachon D.M."/>
            <person name="Robert V."/>
            <person name="Roehrig J."/>
            <person name="Ruller R."/>
            <person name="Salamov A."/>
            <person name="Salih N.S."/>
            <person name="Samson R.A."/>
            <person name="Sandor E."/>
            <person name="Sanguinetti M."/>
            <person name="Schuetze T."/>
            <person name="Sepcic K."/>
            <person name="Shelest E."/>
            <person name="Sherlock G."/>
            <person name="Sophianopoulou V."/>
            <person name="Squina F.M."/>
            <person name="Sun H."/>
            <person name="Susca A."/>
            <person name="Todd R.B."/>
            <person name="Tsang A."/>
            <person name="Unkles S.E."/>
            <person name="van de Wiele N."/>
            <person name="van Rossen-Uffink D."/>
            <person name="Oliveira J.V."/>
            <person name="Vesth T.C."/>
            <person name="Visser J."/>
            <person name="Yu J.-H."/>
            <person name="Zhou M."/>
            <person name="Andersen M.R."/>
            <person name="Archer D.B."/>
            <person name="Baker S.E."/>
            <person name="Benoit I."/>
            <person name="Brakhage A.A."/>
            <person name="Braus G.H."/>
            <person name="Fischer R."/>
            <person name="Frisvad J.C."/>
            <person name="Goldman G.H."/>
            <person name="Houbraken J."/>
            <person name="Oakley B."/>
            <person name="Pocsi I."/>
            <person name="Scazzocchio C."/>
            <person name="Seiboth B."/>
            <person name="vanKuyk P.A."/>
            <person name="Wortman J."/>
            <person name="Dyer P.S."/>
            <person name="Grigoriev I.V."/>
        </authorList>
    </citation>
    <scope>NUCLEOTIDE SEQUENCE [LARGE SCALE GENOMIC DNA]</scope>
    <source>
        <strain evidence="5">ITEM 5010</strain>
    </source>
</reference>
<dbReference type="EMBL" id="KV907496">
    <property type="protein sequence ID" value="OOF98108.1"/>
    <property type="molecule type" value="Genomic_DNA"/>
</dbReference>
<dbReference type="InterPro" id="IPR051468">
    <property type="entry name" value="Fungal_SecMetab_SDRs"/>
</dbReference>
<evidence type="ECO:0000313" key="5">
    <source>
        <dbReference type="Proteomes" id="UP000188318"/>
    </source>
</evidence>
<protein>
    <submittedName>
        <fullName evidence="4">Uncharacterized protein</fullName>
    </submittedName>
</protein>
<name>A0A1R3RUG0_ASPC5</name>
<evidence type="ECO:0000313" key="4">
    <source>
        <dbReference type="EMBL" id="OOF98108.1"/>
    </source>
</evidence>
<dbReference type="InterPro" id="IPR002347">
    <property type="entry name" value="SDR_fam"/>
</dbReference>
<keyword evidence="5" id="KW-1185">Reference proteome</keyword>
<dbReference type="VEuPathDB" id="FungiDB:ASPCADRAFT_3175"/>
<dbReference type="OrthoDB" id="4096362at2759"/>
<organism evidence="4 5">
    <name type="scientific">Aspergillus carbonarius (strain ITEM 5010)</name>
    <dbReference type="NCBI Taxonomy" id="602072"/>
    <lineage>
        <taxon>Eukaryota</taxon>
        <taxon>Fungi</taxon>
        <taxon>Dikarya</taxon>
        <taxon>Ascomycota</taxon>
        <taxon>Pezizomycotina</taxon>
        <taxon>Eurotiomycetes</taxon>
        <taxon>Eurotiomycetidae</taxon>
        <taxon>Eurotiales</taxon>
        <taxon>Aspergillaceae</taxon>
        <taxon>Aspergillus</taxon>
        <taxon>Aspergillus subgen. Circumdati</taxon>
    </lineage>
</organism>
<accession>A0A1R3RUG0</accession>
<dbReference type="PANTHER" id="PTHR43544">
    <property type="entry name" value="SHORT-CHAIN DEHYDROGENASE/REDUCTASE"/>
    <property type="match status" value="1"/>
</dbReference>
<dbReference type="SUPFAM" id="SSF51735">
    <property type="entry name" value="NAD(P)-binding Rossmann-fold domains"/>
    <property type="match status" value="1"/>
</dbReference>
<dbReference type="PANTHER" id="PTHR43544:SF7">
    <property type="entry name" value="NADB-LER2"/>
    <property type="match status" value="1"/>
</dbReference>
<dbReference type="InterPro" id="IPR036291">
    <property type="entry name" value="NAD(P)-bd_dom_sf"/>
</dbReference>
<dbReference type="Gene3D" id="3.40.50.720">
    <property type="entry name" value="NAD(P)-binding Rossmann-like Domain"/>
    <property type="match status" value="1"/>
</dbReference>
<sequence length="249" mass="26334">MTQTVLVTGANRGIGKGLITHYLSHPNTTVIGTVRDIASPAAQSLPTTLPKAPGSSLLLVPLTLDDPSSASSAASILQTQYNITHIDILIASAGICNHWGPVHEMTDSDVLSHFEINTLGPLRVYKAFASLLKNADMPKFVYISTLLASIAGVEQLASSLATAYGMSKVAGNFLVKKIEAENEWLVTLAVDPGLVQTEMGSRNAQFIGLEEAPVTVEDTVRGITAQIEAATKSTTSGQFVNFGGERVAW</sequence>
<gene>
    <name evidence="4" type="ORF">ASPCADRAFT_3175</name>
</gene>